<feature type="compositionally biased region" description="Polar residues" evidence="6">
    <location>
        <begin position="131"/>
        <end position="169"/>
    </location>
</feature>
<dbReference type="GO" id="GO:0036503">
    <property type="term" value="P:ERAD pathway"/>
    <property type="evidence" value="ECO:0007669"/>
    <property type="project" value="TreeGrafter"/>
</dbReference>
<dbReference type="SMART" id="SM00166">
    <property type="entry name" value="UBX"/>
    <property type="match status" value="1"/>
</dbReference>
<feature type="region of interest" description="Disordered" evidence="6">
    <location>
        <begin position="467"/>
        <end position="537"/>
    </location>
</feature>
<dbReference type="Gene3D" id="3.40.30.10">
    <property type="entry name" value="Glutaredoxin"/>
    <property type="match status" value="1"/>
</dbReference>
<name>A0A139I1F8_9PEZI</name>
<feature type="compositionally biased region" description="Basic and acidic residues" evidence="6">
    <location>
        <begin position="527"/>
        <end position="537"/>
    </location>
</feature>
<proteinExistence type="predicted"/>
<organism evidence="8 9">
    <name type="scientific">Pseudocercospora musae</name>
    <dbReference type="NCBI Taxonomy" id="113226"/>
    <lineage>
        <taxon>Eukaryota</taxon>
        <taxon>Fungi</taxon>
        <taxon>Dikarya</taxon>
        <taxon>Ascomycota</taxon>
        <taxon>Pezizomycotina</taxon>
        <taxon>Dothideomycetes</taxon>
        <taxon>Dothideomycetidae</taxon>
        <taxon>Mycosphaerellales</taxon>
        <taxon>Mycosphaerellaceae</taxon>
        <taxon>Pseudocercospora</taxon>
    </lineage>
</organism>
<keyword evidence="2" id="KW-0834">Unfolded protein response</keyword>
<dbReference type="GO" id="GO:0005789">
    <property type="term" value="C:endoplasmic reticulum membrane"/>
    <property type="evidence" value="ECO:0007669"/>
    <property type="project" value="UniProtKB-SubCell"/>
</dbReference>
<evidence type="ECO:0000259" key="7">
    <source>
        <dbReference type="PROSITE" id="PS50033"/>
    </source>
</evidence>
<dbReference type="InterPro" id="IPR001012">
    <property type="entry name" value="UBX_dom"/>
</dbReference>
<comment type="subunit">
    <text evidence="3">Directly interacts with VCP. Interacts with UBQLN1. Forms a complex with VCP and UBQLN1.</text>
</comment>
<dbReference type="Proteomes" id="UP000073492">
    <property type="component" value="Unassembled WGS sequence"/>
</dbReference>
<dbReference type="OrthoDB" id="2445133at2759"/>
<comment type="function">
    <text evidence="5">Involved in endoplasmic reticulum-associated protein degradation (ERAD). Acts as a platform to recruit both UBQLN1 and VCP to the ER during ERAD.</text>
</comment>
<evidence type="ECO:0000256" key="3">
    <source>
        <dbReference type="ARBA" id="ARBA00038812"/>
    </source>
</evidence>
<comment type="caution">
    <text evidence="8">The sequence shown here is derived from an EMBL/GenBank/DDBJ whole genome shotgun (WGS) entry which is preliminary data.</text>
</comment>
<dbReference type="AlphaFoldDB" id="A0A139I1F8"/>
<feature type="region of interest" description="Disordered" evidence="6">
    <location>
        <begin position="222"/>
        <end position="327"/>
    </location>
</feature>
<dbReference type="Pfam" id="PF23187">
    <property type="entry name" value="UBX7_N"/>
    <property type="match status" value="1"/>
</dbReference>
<dbReference type="GO" id="GO:0006986">
    <property type="term" value="P:response to unfolded protein"/>
    <property type="evidence" value="ECO:0007669"/>
    <property type="project" value="UniProtKB-KW"/>
</dbReference>
<evidence type="ECO:0000313" key="8">
    <source>
        <dbReference type="EMBL" id="KXT08545.1"/>
    </source>
</evidence>
<keyword evidence="9" id="KW-1185">Reference proteome</keyword>
<dbReference type="Gene3D" id="3.10.20.90">
    <property type="entry name" value="Phosphatidylinositol 3-kinase Catalytic Subunit, Chain A, domain 1"/>
    <property type="match status" value="1"/>
</dbReference>
<feature type="region of interest" description="Disordered" evidence="6">
    <location>
        <begin position="131"/>
        <end position="207"/>
    </location>
</feature>
<evidence type="ECO:0000256" key="2">
    <source>
        <dbReference type="ARBA" id="ARBA00023230"/>
    </source>
</evidence>
<dbReference type="InterPro" id="IPR036249">
    <property type="entry name" value="Thioredoxin-like_sf"/>
</dbReference>
<evidence type="ECO:0000256" key="1">
    <source>
        <dbReference type="ARBA" id="ARBA00004406"/>
    </source>
</evidence>
<accession>A0A139I1F8</accession>
<feature type="domain" description="UBX" evidence="7">
    <location>
        <begin position="329"/>
        <end position="417"/>
    </location>
</feature>
<dbReference type="PANTHER" id="PTHR46424">
    <property type="entry name" value="UBX DOMAIN-CONTAINING PROTEIN 4"/>
    <property type="match status" value="1"/>
</dbReference>
<gene>
    <name evidence="8" type="ORF">AC579_10250</name>
</gene>
<dbReference type="PANTHER" id="PTHR46424:SF1">
    <property type="entry name" value="UBX DOMAIN-CONTAINING PROTEIN 4"/>
    <property type="match status" value="1"/>
</dbReference>
<dbReference type="InterPro" id="IPR029071">
    <property type="entry name" value="Ubiquitin-like_domsf"/>
</dbReference>
<evidence type="ECO:0000256" key="6">
    <source>
        <dbReference type="SAM" id="MobiDB-lite"/>
    </source>
</evidence>
<dbReference type="PROSITE" id="PS50033">
    <property type="entry name" value="UBX"/>
    <property type="match status" value="1"/>
</dbReference>
<feature type="compositionally biased region" description="Basic and acidic residues" evidence="6">
    <location>
        <begin position="501"/>
        <end position="515"/>
    </location>
</feature>
<dbReference type="EMBL" id="LFZO01000433">
    <property type="protein sequence ID" value="KXT08545.1"/>
    <property type="molecule type" value="Genomic_DNA"/>
</dbReference>
<feature type="compositionally biased region" description="Basic and acidic residues" evidence="6">
    <location>
        <begin position="222"/>
        <end position="301"/>
    </location>
</feature>
<dbReference type="STRING" id="113226.A0A139I1F8"/>
<feature type="compositionally biased region" description="Low complexity" evidence="6">
    <location>
        <begin position="178"/>
        <end position="190"/>
    </location>
</feature>
<feature type="compositionally biased region" description="Polar residues" evidence="6">
    <location>
        <begin position="304"/>
        <end position="316"/>
    </location>
</feature>
<comment type="subcellular location">
    <subcellularLocation>
        <location evidence="1">Endoplasmic reticulum membrane</location>
        <topology evidence="1">Peripheral membrane protein</topology>
    </subcellularLocation>
</comment>
<dbReference type="SUPFAM" id="SSF52833">
    <property type="entry name" value="Thioredoxin-like"/>
    <property type="match status" value="1"/>
</dbReference>
<dbReference type="CDD" id="cd01767">
    <property type="entry name" value="UBX"/>
    <property type="match status" value="1"/>
</dbReference>
<dbReference type="Pfam" id="PF00789">
    <property type="entry name" value="UBX"/>
    <property type="match status" value="1"/>
</dbReference>
<sequence>MFHDGDLQSGISRAIAEQKLVGLFIRQNGNEESQRWEEKWLSRGQNLAVVDLFATTAVLMKIEYQSQEMEFLGAFCPVTNAPTFVVIDKGQVLEKIEGGVSQQEFVERISKALGLEMYNVRKSDLDFTRSSALTPENAGSSSTAARAAPTDSTAQTETPSESGIATPASQDLPEAPISTSSSTQQDQATSIREPAPASLPTTNDMSSLFPDRAERLEAEKLKREAAEKAERTARASARRKEAEAAASSKGDKGKGKATESSEKEKARRDWLVQQKQRKDEAKQERERILAQIEADKQERKSRFQRPQTEAASSPLLSPSVDAASKRRSGAGGICSLLIRLFDGSSIKARFEPSATLAGSVRDWIKSITAEQGKTNAADIPFTFKQIMAPQPSRNIEMSEEHQSLAELGLTPNATLVLAPVAGYTEAYSSGGRGYMSAALNYTYALANGATSMLGSALSYVPGFGAAGPDMSTSSRETSSDENVGFGSDGTSDRMSSIKVKTLADQRAEAAKKDQSAEFYNGNSSAFEGRKDDDEGKE</sequence>
<evidence type="ECO:0000256" key="5">
    <source>
        <dbReference type="ARBA" id="ARBA00046062"/>
    </source>
</evidence>
<dbReference type="SUPFAM" id="SSF54236">
    <property type="entry name" value="Ubiquitin-like"/>
    <property type="match status" value="1"/>
</dbReference>
<reference evidence="8 9" key="1">
    <citation type="submission" date="2015-07" db="EMBL/GenBank/DDBJ databases">
        <title>Comparative genomics of the Sigatoka disease complex on banana suggests a link between parallel evolutionary changes in Pseudocercospora fijiensis and Pseudocercospora eumusae and increased virulence on the banana host.</title>
        <authorList>
            <person name="Chang T.-C."/>
            <person name="Salvucci A."/>
            <person name="Crous P.W."/>
            <person name="Stergiopoulos I."/>
        </authorList>
    </citation>
    <scope>NUCLEOTIDE SEQUENCE [LARGE SCALE GENOMIC DNA]</scope>
    <source>
        <strain evidence="8 9">CBS 116634</strain>
    </source>
</reference>
<evidence type="ECO:0000256" key="4">
    <source>
        <dbReference type="ARBA" id="ARBA00041575"/>
    </source>
</evidence>
<evidence type="ECO:0000313" key="9">
    <source>
        <dbReference type="Proteomes" id="UP000073492"/>
    </source>
</evidence>
<protein>
    <recommendedName>
        <fullName evidence="4">UBX domain-containing protein 2</fullName>
    </recommendedName>
</protein>